<dbReference type="EMBL" id="MU006781">
    <property type="protein sequence ID" value="KAF2642628.1"/>
    <property type="molecule type" value="Genomic_DNA"/>
</dbReference>
<evidence type="ECO:0000313" key="2">
    <source>
        <dbReference type="Proteomes" id="UP000799753"/>
    </source>
</evidence>
<proteinExistence type="predicted"/>
<name>A0A6A6S887_9PLEO</name>
<sequence length="322" mass="37636">DIHNWKLGFSKYNQLVTNQVSKEQSYESEEFINICKSLTQQCGEGFVHGLPEAVWDLALLWCPTGKLLRKPHTTPEPSWSWTGWEGSGVNFPLDPHSCPDNRELEGDYFRSEVVNFHIGTLEKPWTIRREKKQSLRIDYIPYFHAPWGVQRPQEYSDTLRFTASTISADSFRTVQLMSDNEEELPYSELMDEKNQHCGNIMDYRNLISPEDTPPAEDTPKRTFEYVLLSRSRRFPVEHNTKRPALNTAHPPGMPIWENNRFLWDQTLDDFDSDKFGENEWCMLNVMLIEHQTEGFAERVAIAQIHEEAWQAQNPVKKDICLR</sequence>
<reference evidence="1" key="1">
    <citation type="journal article" date="2020" name="Stud. Mycol.">
        <title>101 Dothideomycetes genomes: a test case for predicting lifestyles and emergence of pathogens.</title>
        <authorList>
            <person name="Haridas S."/>
            <person name="Albert R."/>
            <person name="Binder M."/>
            <person name="Bloem J."/>
            <person name="Labutti K."/>
            <person name="Salamov A."/>
            <person name="Andreopoulos B."/>
            <person name="Baker S."/>
            <person name="Barry K."/>
            <person name="Bills G."/>
            <person name="Bluhm B."/>
            <person name="Cannon C."/>
            <person name="Castanera R."/>
            <person name="Culley D."/>
            <person name="Daum C."/>
            <person name="Ezra D."/>
            <person name="Gonzalez J."/>
            <person name="Henrissat B."/>
            <person name="Kuo A."/>
            <person name="Liang C."/>
            <person name="Lipzen A."/>
            <person name="Lutzoni F."/>
            <person name="Magnuson J."/>
            <person name="Mondo S."/>
            <person name="Nolan M."/>
            <person name="Ohm R."/>
            <person name="Pangilinan J."/>
            <person name="Park H.-J."/>
            <person name="Ramirez L."/>
            <person name="Alfaro M."/>
            <person name="Sun H."/>
            <person name="Tritt A."/>
            <person name="Yoshinaga Y."/>
            <person name="Zwiers L.-H."/>
            <person name="Turgeon B."/>
            <person name="Goodwin S."/>
            <person name="Spatafora J."/>
            <person name="Crous P."/>
            <person name="Grigoriev I."/>
        </authorList>
    </citation>
    <scope>NUCLEOTIDE SEQUENCE</scope>
    <source>
        <strain evidence="1">CBS 473.64</strain>
    </source>
</reference>
<accession>A0A6A6S887</accession>
<keyword evidence="2" id="KW-1185">Reference proteome</keyword>
<dbReference type="AlphaFoldDB" id="A0A6A6S887"/>
<gene>
    <name evidence="1" type="ORF">P280DRAFT_383703</name>
</gene>
<protein>
    <submittedName>
        <fullName evidence="1">Uncharacterized protein</fullName>
    </submittedName>
</protein>
<evidence type="ECO:0000313" key="1">
    <source>
        <dbReference type="EMBL" id="KAF2642628.1"/>
    </source>
</evidence>
<dbReference type="OrthoDB" id="3830006at2759"/>
<feature type="non-terminal residue" evidence="1">
    <location>
        <position position="1"/>
    </location>
</feature>
<feature type="non-terminal residue" evidence="1">
    <location>
        <position position="322"/>
    </location>
</feature>
<dbReference type="Proteomes" id="UP000799753">
    <property type="component" value="Unassembled WGS sequence"/>
</dbReference>
<organism evidence="1 2">
    <name type="scientific">Massarina eburnea CBS 473.64</name>
    <dbReference type="NCBI Taxonomy" id="1395130"/>
    <lineage>
        <taxon>Eukaryota</taxon>
        <taxon>Fungi</taxon>
        <taxon>Dikarya</taxon>
        <taxon>Ascomycota</taxon>
        <taxon>Pezizomycotina</taxon>
        <taxon>Dothideomycetes</taxon>
        <taxon>Pleosporomycetidae</taxon>
        <taxon>Pleosporales</taxon>
        <taxon>Massarineae</taxon>
        <taxon>Massarinaceae</taxon>
        <taxon>Massarina</taxon>
    </lineage>
</organism>